<sequence length="57" mass="6390">MMKNKIALLYKIFAASLQPLPLHILKTLAAIGRIIGRKNRELAARKNFCGQREALGQ</sequence>
<protein>
    <submittedName>
        <fullName evidence="1">Uncharacterized protein</fullName>
    </submittedName>
</protein>
<name>A0A0S6UEG0_NEOTH</name>
<proteinExistence type="predicted"/>
<accession>A0A0S6UEG0</accession>
<evidence type="ECO:0000313" key="1">
    <source>
        <dbReference type="EMBL" id="GAF26895.1"/>
    </source>
</evidence>
<organism evidence="1">
    <name type="scientific">Moorella thermoacetica Y72</name>
    <dbReference type="NCBI Taxonomy" id="1325331"/>
    <lineage>
        <taxon>Bacteria</taxon>
        <taxon>Bacillati</taxon>
        <taxon>Bacillota</taxon>
        <taxon>Clostridia</taxon>
        <taxon>Neomoorellales</taxon>
        <taxon>Neomoorellaceae</taxon>
        <taxon>Neomoorella</taxon>
    </lineage>
</organism>
<dbReference type="EMBL" id="DF238840">
    <property type="protein sequence ID" value="GAF26895.1"/>
    <property type="molecule type" value="Genomic_DNA"/>
</dbReference>
<reference evidence="1" key="1">
    <citation type="journal article" date="2014" name="Gene">
        <title>Genome-guided analysis of transformation efficiency and carbon dioxide assimilation by Moorella thermoacetica Y72.</title>
        <authorList>
            <person name="Tsukahara K."/>
            <person name="Kita A."/>
            <person name="Nakashimada Y."/>
            <person name="Hoshino T."/>
            <person name="Murakami K."/>
        </authorList>
    </citation>
    <scope>NUCLEOTIDE SEQUENCE [LARGE SCALE GENOMIC DNA]</scope>
    <source>
        <strain evidence="1">Y72</strain>
    </source>
</reference>
<gene>
    <name evidence="1" type="ORF">MTY_2235</name>
</gene>
<dbReference type="AlphaFoldDB" id="A0A0S6UEG0"/>
<dbReference type="Proteomes" id="UP000063718">
    <property type="component" value="Unassembled WGS sequence"/>
</dbReference>